<evidence type="ECO:0000313" key="2">
    <source>
        <dbReference type="Proteomes" id="UP001057561"/>
    </source>
</evidence>
<gene>
    <name evidence="1" type="ORF">NG743_19405</name>
</gene>
<evidence type="ECO:0000313" key="1">
    <source>
        <dbReference type="EMBL" id="UUO14191.1"/>
    </source>
</evidence>
<dbReference type="Proteomes" id="UP001057561">
    <property type="component" value="Chromosome"/>
</dbReference>
<protein>
    <submittedName>
        <fullName evidence="1">YbjN domain-containing protein</fullName>
    </submittedName>
</protein>
<reference evidence="1" key="1">
    <citation type="submission" date="2022-06" db="EMBL/GenBank/DDBJ databases">
        <title>Nostosin G and Spiroidesin B from the Cyanobacterium Dolichospermum sp. NIES-1697.</title>
        <authorList>
            <person name="Phan C.-S."/>
            <person name="Mehjabin J.J."/>
            <person name="Anas A.R.J."/>
            <person name="Hayasaka M."/>
            <person name="Onoki R."/>
            <person name="Wang J."/>
            <person name="Umezawa T."/>
            <person name="Washio K."/>
            <person name="Morikawa M."/>
            <person name="Okino T."/>
        </authorList>
    </citation>
    <scope>NUCLEOTIDE SEQUENCE</scope>
    <source>
        <strain evidence="1">NIES-1697</strain>
    </source>
</reference>
<dbReference type="RefSeq" id="WP_051424299.1">
    <property type="nucleotide sequence ID" value="NZ_CP099464.1"/>
</dbReference>
<proteinExistence type="predicted"/>
<keyword evidence="2" id="KW-1185">Reference proteome</keyword>
<dbReference type="EMBL" id="CP099464">
    <property type="protein sequence ID" value="UUO14191.1"/>
    <property type="molecule type" value="Genomic_DNA"/>
</dbReference>
<sequence length="157" mass="17959">MLLKATESVLKKQEWQFYDLGNATLRIDINGETANWIVIVKCVDEYQQFVAYSVCSNKPLVEKYTVIQEFLTRANFGLKFGNFEFDLRDGEIRFKTSIQFAGEVQPELMIEQCLLINIMTMDQYLPGILQVMFTDISPAAAIAHIEDSEIDTLSSEI</sequence>
<name>A0ABY5LUC3_9CYAN</name>
<accession>A0ABY5LUC3</accession>
<organism evidence="1 2">
    <name type="scientific">Dolichospermum heterosporum TAC447</name>
    <dbReference type="NCBI Taxonomy" id="747523"/>
    <lineage>
        <taxon>Bacteria</taxon>
        <taxon>Bacillati</taxon>
        <taxon>Cyanobacteriota</taxon>
        <taxon>Cyanophyceae</taxon>
        <taxon>Nostocales</taxon>
        <taxon>Aphanizomenonaceae</taxon>
        <taxon>Dolichospermum</taxon>
        <taxon>Dolichospermum heterosporum</taxon>
    </lineage>
</organism>